<dbReference type="PANTHER" id="PTHR22754">
    <property type="entry name" value="DISCO-INTERACTING PROTEIN 2 DIP2 -RELATED"/>
    <property type="match status" value="1"/>
</dbReference>
<dbReference type="PANTHER" id="PTHR22754:SF32">
    <property type="entry name" value="DISCO-INTERACTING PROTEIN 2"/>
    <property type="match status" value="1"/>
</dbReference>
<evidence type="ECO:0000313" key="5">
    <source>
        <dbReference type="Proteomes" id="UP000665181"/>
    </source>
</evidence>
<dbReference type="InterPro" id="IPR025110">
    <property type="entry name" value="AMP-bd_C"/>
</dbReference>
<feature type="domain" description="AMP-dependent synthetase/ligase" evidence="2">
    <location>
        <begin position="47"/>
        <end position="428"/>
    </location>
</feature>
<evidence type="ECO:0000313" key="4">
    <source>
        <dbReference type="EMBL" id="MBO3797206.1"/>
    </source>
</evidence>
<dbReference type="InterPro" id="IPR020845">
    <property type="entry name" value="AMP-binding_CS"/>
</dbReference>
<dbReference type="Gene3D" id="3.30.300.30">
    <property type="match status" value="1"/>
</dbReference>
<organism evidence="4 5">
    <name type="scientific">Bacillus subtilis</name>
    <dbReference type="NCBI Taxonomy" id="1423"/>
    <lineage>
        <taxon>Bacteria</taxon>
        <taxon>Bacillati</taxon>
        <taxon>Bacillota</taxon>
        <taxon>Bacilli</taxon>
        <taxon>Bacillales</taxon>
        <taxon>Bacillaceae</taxon>
        <taxon>Bacillus</taxon>
    </lineage>
</organism>
<name>A0A8I2BBA0_BACIU</name>
<dbReference type="Proteomes" id="UP000665181">
    <property type="component" value="Unassembled WGS sequence"/>
</dbReference>
<dbReference type="InterPro" id="IPR042099">
    <property type="entry name" value="ANL_N_sf"/>
</dbReference>
<dbReference type="EMBL" id="JAGFPW010000061">
    <property type="protein sequence ID" value="MBO3797206.1"/>
    <property type="molecule type" value="Genomic_DNA"/>
</dbReference>
<gene>
    <name evidence="4" type="ORF">J5227_23585</name>
</gene>
<evidence type="ECO:0000259" key="3">
    <source>
        <dbReference type="Pfam" id="PF23024"/>
    </source>
</evidence>
<feature type="non-terminal residue" evidence="4">
    <location>
        <position position="1"/>
    </location>
</feature>
<sequence length="586" mass="65971">LSNKSLAIRHGDQLVDDNVNVRTLAELIRRTANDNGNNGIMYIKPDAKNHFQTYLELLDQAERVLAGLRKIGVKAQDRVILQFQDSQDFIESFWGCIIGGIIPVPVSVPKTYKGINNETSTLYNVWEMLDKPIILTNENSEKSVVSLSENFDFETSNVKALEDIKLNGRDLNWHNSSPDDLALLLFTSGSSGKPKGVRLTHGNLVARQKGTIQMNQFTSQDISLNWMPLEHVGGLVMFHIRDMYVGCNQIQVKTEMLLMDPRKWIDLISTHQCSVTWAPNFAFGLVNESIEKSGGRDWDLSSMRFILNGGEQVNPQTAQTFLKLLNQYNLSAESMFPAWGMSETCSGVIYSDTFYKEGDAGIQQLQKDSLQGKVKRTSKESEGIRFTEVGRPIPGVSMRIVNSRDQVLEEDMIGRIQLRGSCVTKGYFKNEALNQEVFNEEGWFETGDVGFISKGRLTIIGRSKEEIIINGINFSNQDIESSVEQIEGIEKTYTAACAVQNEEKDGDELIIFYCSHYDEKDQINQQIKKIKGKISSGFGIKPKSVIPVSREEIPKTSIGKIQRSKLAERYKNKKYVSITEGIEKTD</sequence>
<protein>
    <submittedName>
        <fullName evidence="4">AMP-binding protein</fullName>
    </submittedName>
</protein>
<comment type="similarity">
    <text evidence="1">Belongs to the ATP-dependent AMP-binding enzyme family.</text>
</comment>
<dbReference type="AlphaFoldDB" id="A0A8I2BBA0"/>
<dbReference type="Pfam" id="PF23024">
    <property type="entry name" value="AMP-dom_DIP2-like"/>
    <property type="match status" value="1"/>
</dbReference>
<proteinExistence type="inferred from homology"/>
<dbReference type="GO" id="GO:0005886">
    <property type="term" value="C:plasma membrane"/>
    <property type="evidence" value="ECO:0007669"/>
    <property type="project" value="TreeGrafter"/>
</dbReference>
<dbReference type="Pfam" id="PF00501">
    <property type="entry name" value="AMP-binding"/>
    <property type="match status" value="1"/>
</dbReference>
<evidence type="ECO:0000259" key="2">
    <source>
        <dbReference type="Pfam" id="PF00501"/>
    </source>
</evidence>
<dbReference type="GO" id="GO:0006633">
    <property type="term" value="P:fatty acid biosynthetic process"/>
    <property type="evidence" value="ECO:0007669"/>
    <property type="project" value="TreeGrafter"/>
</dbReference>
<dbReference type="InterPro" id="IPR045851">
    <property type="entry name" value="AMP-bd_C_sf"/>
</dbReference>
<reference evidence="4" key="1">
    <citation type="submission" date="2021-03" db="EMBL/GenBank/DDBJ databases">
        <title>Isolation of Bacillus subtilis from fermented food sample.</title>
        <authorList>
            <person name="Lakshmanan V."/>
            <person name="Athira K."/>
            <person name="Rajagopal K."/>
        </authorList>
    </citation>
    <scope>NUCLEOTIDE SEQUENCE</scope>
    <source>
        <strain evidence="4">S1</strain>
    </source>
</reference>
<dbReference type="SUPFAM" id="SSF56801">
    <property type="entry name" value="Acetyl-CoA synthetase-like"/>
    <property type="match status" value="1"/>
</dbReference>
<feature type="domain" description="AMP-binding enzyme C-terminal" evidence="3">
    <location>
        <begin position="465"/>
        <end position="577"/>
    </location>
</feature>
<dbReference type="InterPro" id="IPR000873">
    <property type="entry name" value="AMP-dep_synth/lig_dom"/>
</dbReference>
<dbReference type="RefSeq" id="WP_208557006.1">
    <property type="nucleotide sequence ID" value="NZ_JAGFPW010000061.1"/>
</dbReference>
<dbReference type="GO" id="GO:0070566">
    <property type="term" value="F:adenylyltransferase activity"/>
    <property type="evidence" value="ECO:0007669"/>
    <property type="project" value="TreeGrafter"/>
</dbReference>
<accession>A0A8I2BBA0</accession>
<evidence type="ECO:0000256" key="1">
    <source>
        <dbReference type="ARBA" id="ARBA00006432"/>
    </source>
</evidence>
<feature type="non-terminal residue" evidence="4">
    <location>
        <position position="586"/>
    </location>
</feature>
<dbReference type="CDD" id="cd05906">
    <property type="entry name" value="A_NRPS_TubE_like"/>
    <property type="match status" value="1"/>
</dbReference>
<dbReference type="PROSITE" id="PS00455">
    <property type="entry name" value="AMP_BINDING"/>
    <property type="match status" value="1"/>
</dbReference>
<dbReference type="Gene3D" id="3.40.50.12780">
    <property type="entry name" value="N-terminal domain of ligase-like"/>
    <property type="match status" value="1"/>
</dbReference>
<comment type="caution">
    <text evidence="4">The sequence shown here is derived from an EMBL/GenBank/DDBJ whole genome shotgun (WGS) entry which is preliminary data.</text>
</comment>